<evidence type="ECO:0000313" key="1">
    <source>
        <dbReference type="EMBL" id="RXG95230.1"/>
    </source>
</evidence>
<organism evidence="1 2">
    <name type="scientific">Bradyrhizobium zhanjiangense</name>
    <dbReference type="NCBI Taxonomy" id="1325107"/>
    <lineage>
        <taxon>Bacteria</taxon>
        <taxon>Pseudomonadati</taxon>
        <taxon>Pseudomonadota</taxon>
        <taxon>Alphaproteobacteria</taxon>
        <taxon>Hyphomicrobiales</taxon>
        <taxon>Nitrobacteraceae</taxon>
        <taxon>Bradyrhizobium</taxon>
    </lineage>
</organism>
<dbReference type="AlphaFoldDB" id="A0A4Q0QMQ8"/>
<comment type="caution">
    <text evidence="1">The sequence shown here is derived from an EMBL/GenBank/DDBJ whole genome shotgun (WGS) entry which is preliminary data.</text>
</comment>
<accession>A0A4Q0QMQ8</accession>
<sequence>MTRSCCTKASRPAIRTLRGWAICLLKEAGAIRESEKHGWMQDRADPDARERAFDLTRFDNPQRFSPEEALAELRDVLASIGDICPDCSEH</sequence>
<evidence type="ECO:0000313" key="2">
    <source>
        <dbReference type="Proteomes" id="UP000290174"/>
    </source>
</evidence>
<dbReference type="RefSeq" id="WP_128956203.1">
    <property type="nucleotide sequence ID" value="NZ_RKMK01000016.1"/>
</dbReference>
<dbReference type="Proteomes" id="UP000290174">
    <property type="component" value="Unassembled WGS sequence"/>
</dbReference>
<gene>
    <name evidence="1" type="ORF">EAS61_18880</name>
</gene>
<name>A0A4Q0QMQ8_9BRAD</name>
<reference evidence="1 2" key="1">
    <citation type="submission" date="2018-11" db="EMBL/GenBank/DDBJ databases">
        <title>Bradyrhizobium sp. nov., isolated from effective nodules of peanut in China.</title>
        <authorList>
            <person name="Li Y."/>
        </authorList>
    </citation>
    <scope>NUCLEOTIDE SEQUENCE [LARGE SCALE GENOMIC DNA]</scope>
    <source>
        <strain evidence="1 2">CCBAU 51770</strain>
    </source>
</reference>
<proteinExistence type="predicted"/>
<dbReference type="EMBL" id="RKMK01000016">
    <property type="protein sequence ID" value="RXG95230.1"/>
    <property type="molecule type" value="Genomic_DNA"/>
</dbReference>
<protein>
    <submittedName>
        <fullName evidence="1">Uncharacterized protein</fullName>
    </submittedName>
</protein>